<evidence type="ECO:0000259" key="14">
    <source>
        <dbReference type="Pfam" id="PF25293"/>
    </source>
</evidence>
<evidence type="ECO:0000256" key="4">
    <source>
        <dbReference type="ARBA" id="ARBA00020824"/>
    </source>
</evidence>
<feature type="chain" id="PRO_5043657441" description="ER membrane protein complex subunit 1" evidence="12">
    <location>
        <begin position="25"/>
        <end position="1027"/>
    </location>
</feature>
<keyword evidence="9 11" id="KW-0472">Membrane</keyword>
<evidence type="ECO:0000256" key="2">
    <source>
        <dbReference type="ARBA" id="ARBA00007904"/>
    </source>
</evidence>
<dbReference type="Pfam" id="PF25293">
    <property type="entry name" value="Beta-prop_EMC1_N"/>
    <property type="match status" value="1"/>
</dbReference>
<dbReference type="EMBL" id="CP144099">
    <property type="protein sequence ID" value="WWC87349.1"/>
    <property type="molecule type" value="Genomic_DNA"/>
</dbReference>
<feature type="domain" description="ER membrane protein complex subunit 1 C-terminal" evidence="13">
    <location>
        <begin position="821"/>
        <end position="1026"/>
    </location>
</feature>
<dbReference type="InterPro" id="IPR018391">
    <property type="entry name" value="PQQ_b-propeller_rpt"/>
</dbReference>
<dbReference type="GeneID" id="91092910"/>
<dbReference type="InterPro" id="IPR058545">
    <property type="entry name" value="Beta-prop_EMC1_1st"/>
</dbReference>
<comment type="similarity">
    <text evidence="2">Belongs to the EMC1 family.</text>
</comment>
<proteinExistence type="inferred from homology"/>
<keyword evidence="5 11" id="KW-0812">Transmembrane</keyword>
<dbReference type="PANTHER" id="PTHR21573:SF0">
    <property type="entry name" value="ER MEMBRANE PROTEIN COMPLEX SUBUNIT 1"/>
    <property type="match status" value="1"/>
</dbReference>
<keyword evidence="7" id="KW-0256">Endoplasmic reticulum</keyword>
<keyword evidence="16" id="KW-1185">Reference proteome</keyword>
<feature type="transmembrane region" description="Helical" evidence="11">
    <location>
        <begin position="999"/>
        <end position="1017"/>
    </location>
</feature>
<evidence type="ECO:0000256" key="7">
    <source>
        <dbReference type="ARBA" id="ARBA00022824"/>
    </source>
</evidence>
<dbReference type="Proteomes" id="UP001355207">
    <property type="component" value="Chromosome 2"/>
</dbReference>
<keyword evidence="10" id="KW-0325">Glycoprotein</keyword>
<reference evidence="15 16" key="1">
    <citation type="submission" date="2024-01" db="EMBL/GenBank/DDBJ databases">
        <title>Comparative genomics of Cryptococcus and Kwoniella reveals pathogenesis evolution and contrasting modes of karyotype evolution via chromosome fusion or intercentromeric recombination.</title>
        <authorList>
            <person name="Coelho M.A."/>
            <person name="David-Palma M."/>
            <person name="Shea T."/>
            <person name="Bowers K."/>
            <person name="McGinley-Smith S."/>
            <person name="Mohammad A.W."/>
            <person name="Gnirke A."/>
            <person name="Yurkov A.M."/>
            <person name="Nowrousian M."/>
            <person name="Sun S."/>
            <person name="Cuomo C.A."/>
            <person name="Heitman J."/>
        </authorList>
    </citation>
    <scope>NUCLEOTIDE SEQUENCE [LARGE SCALE GENOMIC DNA]</scope>
    <source>
        <strain evidence="15 16">CBS 6074</strain>
    </source>
</reference>
<comment type="subcellular location">
    <subcellularLocation>
        <location evidence="1">Endoplasmic reticulum membrane</location>
        <topology evidence="1">Single-pass type I membrane protein</topology>
    </subcellularLocation>
</comment>
<evidence type="ECO:0000256" key="5">
    <source>
        <dbReference type="ARBA" id="ARBA00022692"/>
    </source>
</evidence>
<dbReference type="GO" id="GO:0072546">
    <property type="term" value="C:EMC complex"/>
    <property type="evidence" value="ECO:0007669"/>
    <property type="project" value="InterPro"/>
</dbReference>
<evidence type="ECO:0000259" key="13">
    <source>
        <dbReference type="Pfam" id="PF07774"/>
    </source>
</evidence>
<evidence type="ECO:0000256" key="1">
    <source>
        <dbReference type="ARBA" id="ARBA00004115"/>
    </source>
</evidence>
<gene>
    <name evidence="15" type="ORF">L201_002238</name>
</gene>
<accession>A0AAX4JR70</accession>
<evidence type="ECO:0000256" key="3">
    <source>
        <dbReference type="ARBA" id="ARBA00011276"/>
    </source>
</evidence>
<dbReference type="Pfam" id="PF07774">
    <property type="entry name" value="EMC1_C"/>
    <property type="match status" value="1"/>
</dbReference>
<comment type="subunit">
    <text evidence="3">Component of the ER membrane protein complex (EMC).</text>
</comment>
<sequence length="1027" mass="112664">MILLNRGINLLLLFILSITTTVLSLQADLVGIVDWHLKLIGEPLLEPTPPLFIRNSLTQTNESSRVVTITKKNVLAVLNSDNGDIVWRHQLDEIDPVVSFHTYEDNVLLLSGPGGTTARLFSLSTGHLSWEKSLIPSERLSLGGGILHTPAHLGTDVSFVPLKGDNEETTRSLVILSEGKRISKLRLDNGGLLWATEVPGSGSTIMFKQLTISGNPIHVLGIQNSFSVQTLLTTTLDLDKPIPKSDLGQIPSIIKIPQQTLIIPSGDGEGKVVWYEHGRIRIMTIKENGQVDDDKNIKDLLPGTGKLYESIIDLGSDLRLKGIILGKKQNGGVDIINVNKKEKVGEFELSSTSPERSESIYSGIATDKGVILNRVYWSYNMAVGVAQTVNIPDVTSKDIITSGFTFPYDTISHGTFLHAAVSPTLDNKQLPTLILTTSSGAIQRMELDNPGWVREESLTDIKVARFVDLGEPEIEEVREVLAEESFVGRLSRHLAELKDLPAYSVRFAKRFTSASYTSAIQVTPLNTTHLHRDQFGFQKLLIAATVKGKLFAIDSSTGATVWSRNLGLTSEKGSELEIVEMFNVRDGEGGREPMLTILATKSVDDSVTTVAYYLNAYTGIISGEVDPNNHLPLGKTLFKGKSQNAFLLPFENCHSKAKVLAVIDSSESLHIFPPCKKVSAGIQEISNKLFYTTQTKSIDNVILKGLIPSAASQDGGFKSEIVWQIPFGENEITIENKPVIFDSLASYGRVLGDKSTLYKYLNPHLQIISTLTPNIKGSSVSSSSGIGRVYVIDSTNGKIIYQTEISDEIPSSQGLKVNMVENWLIFSWLDKRGYKISSVEFYENTLKKGITPSQSTFGEDVEINAIAQTFILPTEVKSIGFTTSKAGITTREVIIVNGKNQIVTIHRRLLDPRRPIGKPSSMDKEEMLIPYEPLIPIEPKKVISHRYEILGAKSLLTSPALVESTSLLFAHGLDLFLTRGITPSGTFDILSDSFNKAQLLLTLGALTIGILVAGPAVKRKELKNKWF</sequence>
<evidence type="ECO:0000256" key="6">
    <source>
        <dbReference type="ARBA" id="ARBA00022729"/>
    </source>
</evidence>
<dbReference type="SUPFAM" id="SSF50998">
    <property type="entry name" value="Quinoprotein alcohol dehydrogenase-like"/>
    <property type="match status" value="1"/>
</dbReference>
<evidence type="ECO:0000256" key="8">
    <source>
        <dbReference type="ARBA" id="ARBA00022989"/>
    </source>
</evidence>
<dbReference type="SMART" id="SM00564">
    <property type="entry name" value="PQQ"/>
    <property type="match status" value="3"/>
</dbReference>
<evidence type="ECO:0000256" key="9">
    <source>
        <dbReference type="ARBA" id="ARBA00023136"/>
    </source>
</evidence>
<organism evidence="15 16">
    <name type="scientific">Kwoniella dendrophila CBS 6074</name>
    <dbReference type="NCBI Taxonomy" id="1295534"/>
    <lineage>
        <taxon>Eukaryota</taxon>
        <taxon>Fungi</taxon>
        <taxon>Dikarya</taxon>
        <taxon>Basidiomycota</taxon>
        <taxon>Agaricomycotina</taxon>
        <taxon>Tremellomycetes</taxon>
        <taxon>Tremellales</taxon>
        <taxon>Cryptococcaceae</taxon>
        <taxon>Kwoniella</taxon>
    </lineage>
</organism>
<dbReference type="AlphaFoldDB" id="A0AAX4JR70"/>
<protein>
    <recommendedName>
        <fullName evidence="4">ER membrane protein complex subunit 1</fullName>
    </recommendedName>
</protein>
<dbReference type="InterPro" id="IPR011678">
    <property type="entry name" value="EMC1_C"/>
</dbReference>
<keyword evidence="6 12" id="KW-0732">Signal</keyword>
<dbReference type="InterPro" id="IPR026895">
    <property type="entry name" value="EMC1"/>
</dbReference>
<dbReference type="Gene3D" id="2.130.10.10">
    <property type="entry name" value="YVTN repeat-like/Quinoprotein amine dehydrogenase"/>
    <property type="match status" value="1"/>
</dbReference>
<name>A0AAX4JR70_9TREE</name>
<feature type="domain" description="EMC1 first beta-propeller" evidence="14">
    <location>
        <begin position="28"/>
        <end position="342"/>
    </location>
</feature>
<evidence type="ECO:0000256" key="12">
    <source>
        <dbReference type="SAM" id="SignalP"/>
    </source>
</evidence>
<evidence type="ECO:0000256" key="10">
    <source>
        <dbReference type="ARBA" id="ARBA00023180"/>
    </source>
</evidence>
<dbReference type="InterPro" id="IPR011047">
    <property type="entry name" value="Quinoprotein_ADH-like_sf"/>
</dbReference>
<evidence type="ECO:0000256" key="11">
    <source>
        <dbReference type="SAM" id="Phobius"/>
    </source>
</evidence>
<dbReference type="GO" id="GO:0034975">
    <property type="term" value="P:protein folding in endoplasmic reticulum"/>
    <property type="evidence" value="ECO:0007669"/>
    <property type="project" value="TreeGrafter"/>
</dbReference>
<dbReference type="PANTHER" id="PTHR21573">
    <property type="entry name" value="ER MEMBRANE PROTEIN COMPLEX SUBUNIT 1"/>
    <property type="match status" value="1"/>
</dbReference>
<evidence type="ECO:0000313" key="15">
    <source>
        <dbReference type="EMBL" id="WWC87349.1"/>
    </source>
</evidence>
<dbReference type="InterPro" id="IPR015943">
    <property type="entry name" value="WD40/YVTN_repeat-like_dom_sf"/>
</dbReference>
<evidence type="ECO:0000313" key="16">
    <source>
        <dbReference type="Proteomes" id="UP001355207"/>
    </source>
</evidence>
<feature type="signal peptide" evidence="12">
    <location>
        <begin position="1"/>
        <end position="24"/>
    </location>
</feature>
<dbReference type="RefSeq" id="XP_066074112.1">
    <property type="nucleotide sequence ID" value="XM_066218015.1"/>
</dbReference>
<keyword evidence="8 11" id="KW-1133">Transmembrane helix</keyword>